<evidence type="ECO:0000256" key="2">
    <source>
        <dbReference type="ARBA" id="ARBA00008143"/>
    </source>
</evidence>
<dbReference type="AlphaFoldDB" id="A0A1H4KK34"/>
<evidence type="ECO:0000256" key="3">
    <source>
        <dbReference type="ARBA" id="ARBA00022448"/>
    </source>
</evidence>
<evidence type="ECO:0000256" key="12">
    <source>
        <dbReference type="ARBA" id="ARBA00023237"/>
    </source>
</evidence>
<keyword evidence="12 13" id="KW-0998">Cell outer membrane</keyword>
<dbReference type="InterPro" id="IPR036942">
    <property type="entry name" value="Beta-barrel_TonB_sf"/>
</dbReference>
<keyword evidence="6 13" id="KW-0812">Transmembrane</keyword>
<reference evidence="19" key="1">
    <citation type="submission" date="2016-10" db="EMBL/GenBank/DDBJ databases">
        <authorList>
            <person name="Varghese N."/>
            <person name="Submissions S."/>
        </authorList>
    </citation>
    <scope>NUCLEOTIDE SEQUENCE [LARGE SCALE GENOMIC DNA]</scope>
    <source>
        <strain evidence="19">DSM 9751</strain>
    </source>
</reference>
<evidence type="ECO:0000256" key="10">
    <source>
        <dbReference type="ARBA" id="ARBA00023136"/>
    </source>
</evidence>
<dbReference type="GO" id="GO:0015344">
    <property type="term" value="F:siderophore uptake transmembrane transporter activity"/>
    <property type="evidence" value="ECO:0007669"/>
    <property type="project" value="TreeGrafter"/>
</dbReference>
<dbReference type="Gene3D" id="2.170.130.10">
    <property type="entry name" value="TonB-dependent receptor, plug domain"/>
    <property type="match status" value="1"/>
</dbReference>
<dbReference type="InterPro" id="IPR011276">
    <property type="entry name" value="TonB_haem/Hb_rcpt"/>
</dbReference>
<dbReference type="EMBL" id="FNTJ01000001">
    <property type="protein sequence ID" value="SEB58465.1"/>
    <property type="molecule type" value="Genomic_DNA"/>
</dbReference>
<name>A0A1H4KK34_9PSED</name>
<dbReference type="PROSITE" id="PS52016">
    <property type="entry name" value="TONB_DEPENDENT_REC_3"/>
    <property type="match status" value="1"/>
</dbReference>
<evidence type="ECO:0000256" key="15">
    <source>
        <dbReference type="SAM" id="MobiDB-lite"/>
    </source>
</evidence>
<evidence type="ECO:0000256" key="11">
    <source>
        <dbReference type="ARBA" id="ARBA00023170"/>
    </source>
</evidence>
<dbReference type="Gene3D" id="2.40.170.20">
    <property type="entry name" value="TonB-dependent receptor, beta-barrel domain"/>
    <property type="match status" value="1"/>
</dbReference>
<keyword evidence="9 14" id="KW-0798">TonB box</keyword>
<dbReference type="NCBIfam" id="TIGR01786">
    <property type="entry name" value="TonB-hemlactrns"/>
    <property type="match status" value="1"/>
</dbReference>
<dbReference type="Pfam" id="PF00593">
    <property type="entry name" value="TonB_dep_Rec_b-barrel"/>
    <property type="match status" value="1"/>
</dbReference>
<evidence type="ECO:0000256" key="5">
    <source>
        <dbReference type="ARBA" id="ARBA00022496"/>
    </source>
</evidence>
<dbReference type="Proteomes" id="UP000198982">
    <property type="component" value="Unassembled WGS sequence"/>
</dbReference>
<dbReference type="Gene3D" id="3.55.50.30">
    <property type="match status" value="1"/>
</dbReference>
<dbReference type="NCBIfam" id="TIGR01785">
    <property type="entry name" value="TonB-hemin"/>
    <property type="match status" value="1"/>
</dbReference>
<feature type="domain" description="Secretin/TonB short N-terminal" evidence="17">
    <location>
        <begin position="76"/>
        <end position="127"/>
    </location>
</feature>
<keyword evidence="8" id="KW-0408">Iron</keyword>
<dbReference type="InterPro" id="IPR012910">
    <property type="entry name" value="Plug_dom"/>
</dbReference>
<feature type="chain" id="PRO_5011496534" evidence="16">
    <location>
        <begin position="41"/>
        <end position="872"/>
    </location>
</feature>
<sequence>MSPRLNSRSSVPCARLQHCTLSLLTAAILLAGAQATPAMAADAPASSSQRMGNYNFAIAQQPLVSALNAFTAVTGWQVGLPAELGSGVSSPGVRGSLPPEKALERLLGGTQLSYRKLGNNNIVLERRSAANAVNLQQVTVSATRQEQDINSVPSTVSVQTREELDRQNVNTIKELVRYEPGVSVGGAGQRAGISGYNIRGIDSDRILTQVDGVEVPDHFFSGPYAKTNRNYVDPEIVKRVEILRGPASVLYGSSAIGGAVSYYTLDADDIIKPGQDAGARLKTGYSSADESWLKSATVAGRASDFDALLHLSRRDGHETESYGSNNGTGLNRTAANPEDARTTNVLAKLGWNYAPDARLGLTYEKYKDDRDTNQKSAVGGLFLNGVGQNWYRSRVGNDTITRERFGLENSFALQSPIADQIKWSLNYQIAKTDQSTSERYNPVSAFSPNARDVLRERQTLYQEQQWVFDTQLDKAFTLGETEHQLTYGTTLKQQKITGSRYGTATCLKVGAGCTAIGAPSPSASDSVKKSSDFPDPTVSTYSLFAQDQISWNAWTFTPGLRYDYTQLKPKLTQEFLNVANPTGTYPVSDEKKTWHRVSPKFGLTYAFDEHYTAYGQYSEGFRTPSAKALYGRFENLATGYVVEPNSNLKPETSKGYETGLRGNFDAGSFDVSVFYNQYRDFINEDAITAGALQSVFQSSNIKHATIKGAEARGRLNLDAFGAPQGLYSLGSVAYAYGRNNDNGEPINSVNPLKGVFGLGYDQDNYGALLSWTLVKRKDRVDDSSFKAPDGRATSGQFKTPGYGILDLSGFYKVTDDLTLNAGLYNLTDKKYWNWDDVRGYDSVGEAGQTAPANLDRLTQPGRNFSVNLVWDI</sequence>
<dbReference type="PANTHER" id="PTHR30069:SF29">
    <property type="entry name" value="HEMOGLOBIN AND HEMOGLOBIN-HAPTOGLOBIN-BINDING PROTEIN 1-RELATED"/>
    <property type="match status" value="1"/>
</dbReference>
<evidence type="ECO:0000313" key="18">
    <source>
        <dbReference type="EMBL" id="SEB58465.1"/>
    </source>
</evidence>
<keyword evidence="19" id="KW-1185">Reference proteome</keyword>
<evidence type="ECO:0000256" key="4">
    <source>
        <dbReference type="ARBA" id="ARBA00022452"/>
    </source>
</evidence>
<dbReference type="SUPFAM" id="SSF56935">
    <property type="entry name" value="Porins"/>
    <property type="match status" value="1"/>
</dbReference>
<keyword evidence="11 18" id="KW-0675">Receptor</keyword>
<proteinExistence type="inferred from homology"/>
<dbReference type="InterPro" id="IPR011662">
    <property type="entry name" value="Secretin/TonB_short_N"/>
</dbReference>
<keyword evidence="3 13" id="KW-0813">Transport</keyword>
<dbReference type="PANTHER" id="PTHR30069">
    <property type="entry name" value="TONB-DEPENDENT OUTER MEMBRANE RECEPTOR"/>
    <property type="match status" value="1"/>
</dbReference>
<keyword evidence="10 13" id="KW-0472">Membrane</keyword>
<evidence type="ECO:0000256" key="9">
    <source>
        <dbReference type="ARBA" id="ARBA00023077"/>
    </source>
</evidence>
<dbReference type="Pfam" id="PF07660">
    <property type="entry name" value="STN"/>
    <property type="match status" value="1"/>
</dbReference>
<evidence type="ECO:0000256" key="6">
    <source>
        <dbReference type="ARBA" id="ARBA00022692"/>
    </source>
</evidence>
<dbReference type="SMART" id="SM00965">
    <property type="entry name" value="STN"/>
    <property type="match status" value="1"/>
</dbReference>
<evidence type="ECO:0000256" key="7">
    <source>
        <dbReference type="ARBA" id="ARBA00022729"/>
    </source>
</evidence>
<accession>A0A1H4KK34</accession>
<dbReference type="CDD" id="cd01347">
    <property type="entry name" value="ligand_gated_channel"/>
    <property type="match status" value="1"/>
</dbReference>
<keyword evidence="7 16" id="KW-0732">Signal</keyword>
<comment type="subcellular location">
    <subcellularLocation>
        <location evidence="1 13">Cell outer membrane</location>
        <topology evidence="1 13">Multi-pass membrane protein</topology>
    </subcellularLocation>
</comment>
<keyword evidence="4 13" id="KW-1134">Transmembrane beta strand</keyword>
<keyword evidence="5" id="KW-0406">Ion transport</keyword>
<evidence type="ECO:0000313" key="19">
    <source>
        <dbReference type="Proteomes" id="UP000198982"/>
    </source>
</evidence>
<feature type="region of interest" description="Disordered" evidence="15">
    <location>
        <begin position="317"/>
        <end position="337"/>
    </location>
</feature>
<evidence type="ECO:0000256" key="16">
    <source>
        <dbReference type="SAM" id="SignalP"/>
    </source>
</evidence>
<evidence type="ECO:0000256" key="8">
    <source>
        <dbReference type="ARBA" id="ARBA00023004"/>
    </source>
</evidence>
<dbReference type="GO" id="GO:0044718">
    <property type="term" value="P:siderophore transmembrane transport"/>
    <property type="evidence" value="ECO:0007669"/>
    <property type="project" value="TreeGrafter"/>
</dbReference>
<evidence type="ECO:0000256" key="1">
    <source>
        <dbReference type="ARBA" id="ARBA00004571"/>
    </source>
</evidence>
<evidence type="ECO:0000256" key="14">
    <source>
        <dbReference type="RuleBase" id="RU003357"/>
    </source>
</evidence>
<organism evidence="18 19">
    <name type="scientific">Pseudomonas saponiphila</name>
    <dbReference type="NCBI Taxonomy" id="556534"/>
    <lineage>
        <taxon>Bacteria</taxon>
        <taxon>Pseudomonadati</taxon>
        <taxon>Pseudomonadota</taxon>
        <taxon>Gammaproteobacteria</taxon>
        <taxon>Pseudomonadales</taxon>
        <taxon>Pseudomonadaceae</taxon>
        <taxon>Pseudomonas</taxon>
    </lineage>
</organism>
<dbReference type="InterPro" id="IPR010949">
    <property type="entry name" value="TonB_Hb/transfer/lactofer_rcpt"/>
</dbReference>
<dbReference type="InterPro" id="IPR039426">
    <property type="entry name" value="TonB-dep_rcpt-like"/>
</dbReference>
<dbReference type="InterPro" id="IPR000531">
    <property type="entry name" value="Beta-barrel_TonB"/>
</dbReference>
<gene>
    <name evidence="18" type="ORF">SAMN05216178_1357</name>
</gene>
<feature type="compositionally biased region" description="Polar residues" evidence="15">
    <location>
        <begin position="321"/>
        <end position="334"/>
    </location>
</feature>
<feature type="signal peptide" evidence="16">
    <location>
        <begin position="1"/>
        <end position="40"/>
    </location>
</feature>
<comment type="similarity">
    <text evidence="2">Belongs to the TonB-dependent receptor family. Hemoglobin/haptoglobin binding protein subfamily.</text>
</comment>
<dbReference type="Pfam" id="PF07715">
    <property type="entry name" value="Plug"/>
    <property type="match status" value="1"/>
</dbReference>
<dbReference type="InterPro" id="IPR037066">
    <property type="entry name" value="Plug_dom_sf"/>
</dbReference>
<dbReference type="RefSeq" id="WP_092311342.1">
    <property type="nucleotide sequence ID" value="NZ_FNTJ01000001.1"/>
</dbReference>
<keyword evidence="5" id="KW-0410">Iron transport</keyword>
<evidence type="ECO:0000256" key="13">
    <source>
        <dbReference type="PROSITE-ProRule" id="PRU01360"/>
    </source>
</evidence>
<evidence type="ECO:0000259" key="17">
    <source>
        <dbReference type="SMART" id="SM00965"/>
    </source>
</evidence>
<protein>
    <submittedName>
        <fullName evidence="18">Hemoglobin/transferrin/lactoferrin receptor protein</fullName>
    </submittedName>
</protein>
<dbReference type="GO" id="GO:0009279">
    <property type="term" value="C:cell outer membrane"/>
    <property type="evidence" value="ECO:0007669"/>
    <property type="project" value="UniProtKB-SubCell"/>
</dbReference>
<dbReference type="GO" id="GO:0015232">
    <property type="term" value="F:heme transmembrane transporter activity"/>
    <property type="evidence" value="ECO:0007669"/>
    <property type="project" value="InterPro"/>
</dbReference>